<accession>A0A193LFY8</accession>
<proteinExistence type="predicted"/>
<dbReference type="Proteomes" id="UP000092695">
    <property type="component" value="Chromosome"/>
</dbReference>
<reference evidence="1 2" key="1">
    <citation type="submission" date="2016-06" db="EMBL/GenBank/DDBJ databases">
        <title>Complete genome sequence of a deep-branching marine Gamma Proteobacterium Woeseia oceani type strain XK5.</title>
        <authorList>
            <person name="Mu D."/>
            <person name="Du Z."/>
        </authorList>
    </citation>
    <scope>NUCLEOTIDE SEQUENCE [LARGE SCALE GENOMIC DNA]</scope>
    <source>
        <strain evidence="1 2">XK5</strain>
    </source>
</reference>
<dbReference type="AlphaFoldDB" id="A0A193LFY8"/>
<protein>
    <submittedName>
        <fullName evidence="1">Uncharacterized protein</fullName>
    </submittedName>
</protein>
<dbReference type="EMBL" id="CP016268">
    <property type="protein sequence ID" value="ANO51376.1"/>
    <property type="molecule type" value="Genomic_DNA"/>
</dbReference>
<evidence type="ECO:0000313" key="2">
    <source>
        <dbReference type="Proteomes" id="UP000092695"/>
    </source>
</evidence>
<evidence type="ECO:0000313" key="1">
    <source>
        <dbReference type="EMBL" id="ANO51376.1"/>
    </source>
</evidence>
<sequence length="97" mass="10694">MIGKASTARRHDEPDYLGHCSQCGAENYCAANFLPMSELARPGLLNITGTVCSDCGYVEFRPMFRSGCHDLSFCLELDAFADLMTTENRLGSVISRH</sequence>
<name>A0A193LFY8_9GAMM</name>
<dbReference type="KEGG" id="woc:BA177_09345"/>
<gene>
    <name evidence="1" type="ORF">BA177_09345</name>
</gene>
<organism evidence="1 2">
    <name type="scientific">Woeseia oceani</name>
    <dbReference type="NCBI Taxonomy" id="1548547"/>
    <lineage>
        <taxon>Bacteria</taxon>
        <taxon>Pseudomonadati</taxon>
        <taxon>Pseudomonadota</taxon>
        <taxon>Gammaproteobacteria</taxon>
        <taxon>Woeseiales</taxon>
        <taxon>Woeseiaceae</taxon>
        <taxon>Woeseia</taxon>
    </lineage>
</organism>
<keyword evidence="2" id="KW-1185">Reference proteome</keyword>